<feature type="domain" description="UFSP1/2/DUB catalytic" evidence="3">
    <location>
        <begin position="142"/>
        <end position="358"/>
    </location>
</feature>
<evidence type="ECO:0000313" key="4">
    <source>
        <dbReference type="EMBL" id="KAK5109425.1"/>
    </source>
</evidence>
<sequence>MSEDGTVSQSSTHVPASQATSDRQAELRESRNRRMKSRPHNAPPTLLDYFSGSSVHGTAARRSPKSKLPPGRLGRRELGPHAFEKRMPDQVRRHLLNDAQPRQINGIGTDGKLVRRTLIENETAGLIPVLADLCSRDRGTEITYLCHPSVKHVSKLRCDGNFCGYWNIQMLLTYIRATGALPDMRRTPDVLQIQDTIEQAWDNGIVAHGRNETGGIRGTRKWIGTSEAAAYFTNIGISADAHSFKDESHELAVVSLLDHVEAHFITRLEDSEHIGSSRIATRPPLYFQRLGHSTTIVGLERRVDGSKSLLVFDPSFDTSAGMRSLLRGQRSPAEVDILLKAYRRTDQSLARYEEFEILVPRTGDTR</sequence>
<feature type="compositionally biased region" description="Polar residues" evidence="2">
    <location>
        <begin position="1"/>
        <end position="22"/>
    </location>
</feature>
<evidence type="ECO:0000313" key="5">
    <source>
        <dbReference type="Proteomes" id="UP001310890"/>
    </source>
</evidence>
<evidence type="ECO:0000256" key="2">
    <source>
        <dbReference type="SAM" id="MobiDB-lite"/>
    </source>
</evidence>
<gene>
    <name evidence="4" type="ORF">LTR62_006984</name>
</gene>
<comment type="caution">
    <text evidence="4">The sequence shown here is derived from an EMBL/GenBank/DDBJ whole genome shotgun (WGS) entry which is preliminary data.</text>
</comment>
<evidence type="ECO:0000256" key="1">
    <source>
        <dbReference type="ARBA" id="ARBA00022801"/>
    </source>
</evidence>
<dbReference type="EMBL" id="JAVRRL010000064">
    <property type="protein sequence ID" value="KAK5109425.1"/>
    <property type="molecule type" value="Genomic_DNA"/>
</dbReference>
<dbReference type="InterPro" id="IPR012462">
    <property type="entry name" value="UFSP1/2_DUB_cat"/>
</dbReference>
<organism evidence="4 5">
    <name type="scientific">Meristemomyces frigidus</name>
    <dbReference type="NCBI Taxonomy" id="1508187"/>
    <lineage>
        <taxon>Eukaryota</taxon>
        <taxon>Fungi</taxon>
        <taxon>Dikarya</taxon>
        <taxon>Ascomycota</taxon>
        <taxon>Pezizomycotina</taxon>
        <taxon>Dothideomycetes</taxon>
        <taxon>Dothideomycetidae</taxon>
        <taxon>Mycosphaerellales</taxon>
        <taxon>Teratosphaeriaceae</taxon>
        <taxon>Meristemomyces</taxon>
    </lineage>
</organism>
<dbReference type="AlphaFoldDB" id="A0AAN7YP99"/>
<feature type="compositionally biased region" description="Basic and acidic residues" evidence="2">
    <location>
        <begin position="23"/>
        <end position="32"/>
    </location>
</feature>
<proteinExistence type="predicted"/>
<dbReference type="Proteomes" id="UP001310890">
    <property type="component" value="Unassembled WGS sequence"/>
</dbReference>
<accession>A0AAN7YP99</accession>
<name>A0AAN7YP99_9PEZI</name>
<evidence type="ECO:0000259" key="3">
    <source>
        <dbReference type="Pfam" id="PF07910"/>
    </source>
</evidence>
<feature type="region of interest" description="Disordered" evidence="2">
    <location>
        <begin position="1"/>
        <end position="81"/>
    </location>
</feature>
<protein>
    <recommendedName>
        <fullName evidence="3">UFSP1/2/DUB catalytic domain-containing protein</fullName>
    </recommendedName>
</protein>
<dbReference type="Pfam" id="PF07910">
    <property type="entry name" value="Peptidase_C78"/>
    <property type="match status" value="1"/>
</dbReference>
<reference evidence="4" key="1">
    <citation type="submission" date="2023-08" db="EMBL/GenBank/DDBJ databases">
        <title>Black Yeasts Isolated from many extreme environments.</title>
        <authorList>
            <person name="Coleine C."/>
            <person name="Stajich J.E."/>
            <person name="Selbmann L."/>
        </authorList>
    </citation>
    <scope>NUCLEOTIDE SEQUENCE</scope>
    <source>
        <strain evidence="4">CCFEE 5401</strain>
    </source>
</reference>
<keyword evidence="1" id="KW-0378">Hydrolase</keyword>
<dbReference type="GO" id="GO:0016787">
    <property type="term" value="F:hydrolase activity"/>
    <property type="evidence" value="ECO:0007669"/>
    <property type="project" value="UniProtKB-KW"/>
</dbReference>
<dbReference type="Gene3D" id="3.90.70.130">
    <property type="match status" value="1"/>
</dbReference>